<dbReference type="InterPro" id="IPR054652">
    <property type="entry name" value="T4P_EbsA-like"/>
</dbReference>
<comment type="caution">
    <text evidence="1">The sequence shown here is derived from an EMBL/GenBank/DDBJ whole genome shotgun (WGS) entry which is preliminary data.</text>
</comment>
<dbReference type="RefSeq" id="WP_322877678.1">
    <property type="nucleotide sequence ID" value="NZ_JAVMIP010000004.1"/>
</dbReference>
<reference evidence="2" key="1">
    <citation type="submission" date="2023-07" db="EMBL/GenBank/DDBJ databases">
        <authorList>
            <person name="Luz R."/>
            <person name="Cordeiro R."/>
            <person name="Fonseca A."/>
            <person name="Goncalves V."/>
        </authorList>
    </citation>
    <scope>NUCLEOTIDE SEQUENCE [LARGE SCALE GENOMIC DNA]</scope>
    <source>
        <strain evidence="2">BACA0444</strain>
    </source>
</reference>
<dbReference type="NCBIfam" id="NF045587">
    <property type="entry name" value="T4P_biogen_EbsA"/>
    <property type="match status" value="1"/>
</dbReference>
<name>A0AAE4JVK9_9CYAN</name>
<accession>A0AAE4JVK9</accession>
<organism evidence="1 2">
    <name type="scientific">Pseudocalidococcus azoricus BACA0444</name>
    <dbReference type="NCBI Taxonomy" id="2918990"/>
    <lineage>
        <taxon>Bacteria</taxon>
        <taxon>Bacillati</taxon>
        <taxon>Cyanobacteriota</taxon>
        <taxon>Cyanophyceae</taxon>
        <taxon>Acaryochloridales</taxon>
        <taxon>Thermosynechococcaceae</taxon>
        <taxon>Pseudocalidococcus</taxon>
        <taxon>Pseudocalidococcus azoricus</taxon>
    </lineage>
</organism>
<sequence length="125" mass="14133">MAVNLDLLKPAPPKDVNIFTPYIPSGKRTFLPLGIALYQRGTLEGQRGIEGGDNIEFVASWNISNLPADLARCNVVFDGNPELTYEITMTTFELVDHLIDVLVSYRRARVADFSKTFYRKLLRLE</sequence>
<proteinExistence type="predicted"/>
<dbReference type="AlphaFoldDB" id="A0AAE4JVK9"/>
<evidence type="ECO:0000313" key="2">
    <source>
        <dbReference type="Proteomes" id="UP001268256"/>
    </source>
</evidence>
<keyword evidence="2" id="KW-1185">Reference proteome</keyword>
<protein>
    <submittedName>
        <fullName evidence="1">Uncharacterized protein</fullName>
    </submittedName>
</protein>
<evidence type="ECO:0000313" key="1">
    <source>
        <dbReference type="EMBL" id="MDS3860400.1"/>
    </source>
</evidence>
<gene>
    <name evidence="1" type="ORF">RIF25_06215</name>
</gene>
<dbReference type="EMBL" id="JAVMIP010000004">
    <property type="protein sequence ID" value="MDS3860400.1"/>
    <property type="molecule type" value="Genomic_DNA"/>
</dbReference>
<dbReference type="Proteomes" id="UP001268256">
    <property type="component" value="Unassembled WGS sequence"/>
</dbReference>